<feature type="compositionally biased region" description="Polar residues" evidence="1">
    <location>
        <begin position="322"/>
        <end position="337"/>
    </location>
</feature>
<dbReference type="InParanoid" id="A0A0H2SD63"/>
<protein>
    <submittedName>
        <fullName evidence="3">Uncharacterized protein</fullName>
    </submittedName>
</protein>
<evidence type="ECO:0000313" key="3">
    <source>
        <dbReference type="EMBL" id="KLO19693.1"/>
    </source>
</evidence>
<sequence length="356" mass="38005">MNSSDSLPKRLPLAVSIRSEFKQVLALDDGSWKVILVLRIRRPRRSPRRSTAVFNVSLNASPFKTELLTMNAALIDSTPLLMALGGDEEMPDVPIPAHDFPPGGPVFESTFITTFSGGGRHGPGPRSSSDLLTPSDISPTTPFSSTTTSLDSARMPTTFSVASEPASLSSISVLSVTSSESSPLTLNDGQTGSKIASSVTTVTVSISGGTVTQTAPSTLSTSKSLFRNTLATALLFSFVGLIVAAISVVWCIKAFQRRSSTCSQDHSATLTVQRQQRLRLRNLMPSISPFNIEESSARNEQTNVLLITRNAPILNHASLHSSTCTRDTNTSLPSYRPTSEVPEAPSTSIASLDHDE</sequence>
<feature type="region of interest" description="Disordered" evidence="1">
    <location>
        <begin position="117"/>
        <end position="151"/>
    </location>
</feature>
<feature type="transmembrane region" description="Helical" evidence="2">
    <location>
        <begin position="230"/>
        <end position="252"/>
    </location>
</feature>
<name>A0A0H2SD63_9AGAM</name>
<keyword evidence="2" id="KW-1133">Transmembrane helix</keyword>
<dbReference type="AlphaFoldDB" id="A0A0H2SD63"/>
<dbReference type="Proteomes" id="UP000053477">
    <property type="component" value="Unassembled WGS sequence"/>
</dbReference>
<reference evidence="3 4" key="1">
    <citation type="submission" date="2015-04" db="EMBL/GenBank/DDBJ databases">
        <title>Complete genome sequence of Schizopora paradoxa KUC8140, a cosmopolitan wood degrader in East Asia.</title>
        <authorList>
            <consortium name="DOE Joint Genome Institute"/>
            <person name="Min B."/>
            <person name="Park H."/>
            <person name="Jang Y."/>
            <person name="Kim J.-J."/>
            <person name="Kim K.H."/>
            <person name="Pangilinan J."/>
            <person name="Lipzen A."/>
            <person name="Riley R."/>
            <person name="Grigoriev I.V."/>
            <person name="Spatafora J.W."/>
            <person name="Choi I.-G."/>
        </authorList>
    </citation>
    <scope>NUCLEOTIDE SEQUENCE [LARGE SCALE GENOMIC DNA]</scope>
    <source>
        <strain evidence="3 4">KUC8140</strain>
    </source>
</reference>
<evidence type="ECO:0000256" key="1">
    <source>
        <dbReference type="SAM" id="MobiDB-lite"/>
    </source>
</evidence>
<evidence type="ECO:0000313" key="4">
    <source>
        <dbReference type="Proteomes" id="UP000053477"/>
    </source>
</evidence>
<evidence type="ECO:0000256" key="2">
    <source>
        <dbReference type="SAM" id="Phobius"/>
    </source>
</evidence>
<feature type="compositionally biased region" description="Low complexity" evidence="1">
    <location>
        <begin position="124"/>
        <end position="151"/>
    </location>
</feature>
<feature type="region of interest" description="Disordered" evidence="1">
    <location>
        <begin position="322"/>
        <end position="356"/>
    </location>
</feature>
<keyword evidence="2" id="KW-0812">Transmembrane</keyword>
<gene>
    <name evidence="3" type="ORF">SCHPADRAFT_54506</name>
</gene>
<proteinExistence type="predicted"/>
<dbReference type="EMBL" id="KQ085885">
    <property type="protein sequence ID" value="KLO19693.1"/>
    <property type="molecule type" value="Genomic_DNA"/>
</dbReference>
<keyword evidence="2" id="KW-0472">Membrane</keyword>
<accession>A0A0H2SD63</accession>
<keyword evidence="4" id="KW-1185">Reference proteome</keyword>
<organism evidence="3 4">
    <name type="scientific">Schizopora paradoxa</name>
    <dbReference type="NCBI Taxonomy" id="27342"/>
    <lineage>
        <taxon>Eukaryota</taxon>
        <taxon>Fungi</taxon>
        <taxon>Dikarya</taxon>
        <taxon>Basidiomycota</taxon>
        <taxon>Agaricomycotina</taxon>
        <taxon>Agaricomycetes</taxon>
        <taxon>Hymenochaetales</taxon>
        <taxon>Schizoporaceae</taxon>
        <taxon>Schizopora</taxon>
    </lineage>
</organism>